<accession>A0A0B6WVQ9</accession>
<name>A0A0B6WVQ9_9BACT</name>
<sequence length="321" mass="35254" precursor="true">MASSRARWTPIILALILNVHAECALAQTAAARARTVFESTVARYLIGARDVLDIRVFRRPELSRDAVRVDERGMIQMPLIGEVQAACRTEGEVAAEIAERYRRYLRRPQVDVFIKEYNSQQVAIIGAVRAPGRFLLQRRIRLLELLSLAGGPTDRAGRRLQIIRTAGPAPCAAEGSEDEDGIVFYDLKDALRGDSDSNPYLLPGDIVTLPEADQVYIVGNVLHPSAIPLTEQITVSRAIAIAGGTLPDTKADRVRIIRQTPTGKTEIYVDLKAIDRRQAEDVALQANDIIEVPTSAGKRLIRSLLGGLVPNVGMLPVRVVR</sequence>
<keyword evidence="1 2" id="KW-0732">Signal</keyword>
<feature type="domain" description="Polysaccharide export protein N-terminal" evidence="3">
    <location>
        <begin position="41"/>
        <end position="114"/>
    </location>
</feature>
<dbReference type="Gene3D" id="3.30.1950.10">
    <property type="entry name" value="wza like domain"/>
    <property type="match status" value="1"/>
</dbReference>
<evidence type="ECO:0000256" key="2">
    <source>
        <dbReference type="SAM" id="SignalP"/>
    </source>
</evidence>
<evidence type="ECO:0000256" key="1">
    <source>
        <dbReference type="ARBA" id="ARBA00022729"/>
    </source>
</evidence>
<feature type="domain" description="Soluble ligand binding" evidence="4">
    <location>
        <begin position="215"/>
        <end position="269"/>
    </location>
</feature>
<keyword evidence="6" id="KW-1185">Reference proteome</keyword>
<evidence type="ECO:0000313" key="6">
    <source>
        <dbReference type="Proteomes" id="UP000031518"/>
    </source>
</evidence>
<dbReference type="PANTHER" id="PTHR33619:SF3">
    <property type="entry name" value="POLYSACCHARIDE EXPORT PROTEIN GFCE-RELATED"/>
    <property type="match status" value="1"/>
</dbReference>
<dbReference type="Gene3D" id="3.10.560.10">
    <property type="entry name" value="Outer membrane lipoprotein wza domain like"/>
    <property type="match status" value="1"/>
</dbReference>
<evidence type="ECO:0000259" key="3">
    <source>
        <dbReference type="Pfam" id="PF02563"/>
    </source>
</evidence>
<feature type="chain" id="PRO_5002110319" evidence="2">
    <location>
        <begin position="22"/>
        <end position="321"/>
    </location>
</feature>
<evidence type="ECO:0000313" key="5">
    <source>
        <dbReference type="EMBL" id="CDM65171.1"/>
    </source>
</evidence>
<dbReference type="Pfam" id="PF10531">
    <property type="entry name" value="SLBB"/>
    <property type="match status" value="2"/>
</dbReference>
<dbReference type="STRING" id="454194.PYK22_01169"/>
<dbReference type="RefSeq" id="WP_060635381.1">
    <property type="nucleotide sequence ID" value="NZ_CBXV010000004.1"/>
</dbReference>
<dbReference type="Proteomes" id="UP000031518">
    <property type="component" value="Unassembled WGS sequence"/>
</dbReference>
<gene>
    <name evidence="5" type="ORF">PYK22_01169</name>
</gene>
<dbReference type="AlphaFoldDB" id="A0A0B6WVQ9"/>
<evidence type="ECO:0000259" key="4">
    <source>
        <dbReference type="Pfam" id="PF10531"/>
    </source>
</evidence>
<dbReference type="EMBL" id="CBXV010000004">
    <property type="protein sequence ID" value="CDM65171.1"/>
    <property type="molecule type" value="Genomic_DNA"/>
</dbReference>
<feature type="domain" description="Soluble ligand binding" evidence="4">
    <location>
        <begin position="122"/>
        <end position="167"/>
    </location>
</feature>
<feature type="signal peptide" evidence="2">
    <location>
        <begin position="1"/>
        <end position="21"/>
    </location>
</feature>
<dbReference type="InterPro" id="IPR019554">
    <property type="entry name" value="Soluble_ligand-bd"/>
</dbReference>
<dbReference type="GO" id="GO:0015159">
    <property type="term" value="F:polysaccharide transmembrane transporter activity"/>
    <property type="evidence" value="ECO:0007669"/>
    <property type="project" value="InterPro"/>
</dbReference>
<proteinExistence type="predicted"/>
<dbReference type="InterPro" id="IPR049712">
    <property type="entry name" value="Poly_export"/>
</dbReference>
<dbReference type="PANTHER" id="PTHR33619">
    <property type="entry name" value="POLYSACCHARIDE EXPORT PROTEIN GFCE-RELATED"/>
    <property type="match status" value="1"/>
</dbReference>
<dbReference type="InterPro" id="IPR003715">
    <property type="entry name" value="Poly_export_N"/>
</dbReference>
<organism evidence="5 6">
    <name type="scientific">Pyrinomonas methylaliphatogenes</name>
    <dbReference type="NCBI Taxonomy" id="454194"/>
    <lineage>
        <taxon>Bacteria</taxon>
        <taxon>Pseudomonadati</taxon>
        <taxon>Acidobacteriota</taxon>
        <taxon>Blastocatellia</taxon>
        <taxon>Blastocatellales</taxon>
        <taxon>Pyrinomonadaceae</taxon>
        <taxon>Pyrinomonas</taxon>
    </lineage>
</organism>
<reference evidence="5 6" key="1">
    <citation type="submission" date="2013-12" db="EMBL/GenBank/DDBJ databases">
        <authorList>
            <person name="Stott M."/>
        </authorList>
    </citation>
    <scope>NUCLEOTIDE SEQUENCE [LARGE SCALE GENOMIC DNA]</scope>
    <source>
        <strain evidence="5 6">K22</strain>
    </source>
</reference>
<protein>
    <submittedName>
        <fullName evidence="5">Periplasmic protein involved in polysaccharide export</fullName>
    </submittedName>
</protein>
<dbReference type="Pfam" id="PF02563">
    <property type="entry name" value="Poly_export"/>
    <property type="match status" value="1"/>
</dbReference>
<reference evidence="5 6" key="2">
    <citation type="submission" date="2015-01" db="EMBL/GenBank/DDBJ databases">
        <title>Complete genome sequence of Pyrinomonas methylaliphatogenes type strain K22T.</title>
        <authorList>
            <person name="Lee K.C.Y."/>
            <person name="Power J.F."/>
            <person name="Dunfield P.F."/>
            <person name="Morgan X.C."/>
            <person name="Huttenhower C."/>
            <person name="Stott M.B."/>
        </authorList>
    </citation>
    <scope>NUCLEOTIDE SEQUENCE [LARGE SCALE GENOMIC DNA]</scope>
    <source>
        <strain evidence="5 6">K22</strain>
    </source>
</reference>